<dbReference type="PANTHER" id="PTHR12046">
    <property type="entry name" value="HISTONE ACETYLTRANSFERASE TYPE B CATALYTIC SUBUNIT"/>
    <property type="match status" value="1"/>
</dbReference>
<keyword evidence="18" id="KW-1185">Reference proteome</keyword>
<dbReference type="GO" id="GO:0031509">
    <property type="term" value="P:subtelomeric heterochromatin formation"/>
    <property type="evidence" value="ECO:0007669"/>
    <property type="project" value="InterPro"/>
</dbReference>
<comment type="subunit">
    <text evidence="11">Component of the HAT-B complex composed of at least HAT1 and HAT2. The HAT-B complex binds to histone H4 tail.</text>
</comment>
<dbReference type="InterPro" id="IPR019467">
    <property type="entry name" value="Hat1_N"/>
</dbReference>
<dbReference type="InterPro" id="IPR017380">
    <property type="entry name" value="Hist_AcTrfase_B-typ_cat-su"/>
</dbReference>
<keyword evidence="8 11" id="KW-0539">Nucleus</keyword>
<accession>A0A4P9XW17</accession>
<gene>
    <name evidence="17" type="ORF">THASP1DRAFT_28410</name>
</gene>
<dbReference type="STRING" id="78915.A0A4P9XW17"/>
<dbReference type="GO" id="GO:0006281">
    <property type="term" value="P:DNA repair"/>
    <property type="evidence" value="ECO:0007669"/>
    <property type="project" value="UniProtKB-KW"/>
</dbReference>
<dbReference type="CDD" id="cd04301">
    <property type="entry name" value="NAT_SF"/>
    <property type="match status" value="1"/>
</dbReference>
<comment type="function">
    <text evidence="11">Catalytic component of the histone acetylase B (HAT-B) complex. Has intrinsic substrate specificity that modifies lysine in recognition sequence GXGKXG. Involved in DNA double-strand break repair.</text>
</comment>
<evidence type="ECO:0000256" key="1">
    <source>
        <dbReference type="ARBA" id="ARBA00004123"/>
    </source>
</evidence>
<evidence type="ECO:0000256" key="3">
    <source>
        <dbReference type="ARBA" id="ARBA00013184"/>
    </source>
</evidence>
<keyword evidence="9 11" id="KW-0012">Acyltransferase</keyword>
<keyword evidence="7" id="KW-0234">DNA repair</keyword>
<feature type="region of interest" description="Interaction with histone H4 N-terminus" evidence="13">
    <location>
        <begin position="52"/>
        <end position="54"/>
    </location>
</feature>
<keyword evidence="5 11" id="KW-0808">Transferase</keyword>
<dbReference type="InterPro" id="IPR016181">
    <property type="entry name" value="Acyl_CoA_acyltransferase"/>
</dbReference>
<feature type="binding site" evidence="13">
    <location>
        <begin position="227"/>
        <end position="229"/>
    </location>
    <ligand>
        <name>acetyl-CoA</name>
        <dbReference type="ChEBI" id="CHEBI:57288"/>
    </ligand>
</feature>
<dbReference type="Pfam" id="PF21184">
    <property type="entry name" value="HAT1_C_fung"/>
    <property type="match status" value="1"/>
</dbReference>
<evidence type="ECO:0000313" key="17">
    <source>
        <dbReference type="EMBL" id="RKP09791.1"/>
    </source>
</evidence>
<reference evidence="18" key="1">
    <citation type="journal article" date="2018" name="Nat. Microbiol.">
        <title>Leveraging single-cell genomics to expand the fungal tree of life.</title>
        <authorList>
            <person name="Ahrendt S.R."/>
            <person name="Quandt C.A."/>
            <person name="Ciobanu D."/>
            <person name="Clum A."/>
            <person name="Salamov A."/>
            <person name="Andreopoulos B."/>
            <person name="Cheng J.F."/>
            <person name="Woyke T."/>
            <person name="Pelin A."/>
            <person name="Henrissat B."/>
            <person name="Reynolds N.K."/>
            <person name="Benny G.L."/>
            <person name="Smith M.E."/>
            <person name="James T.Y."/>
            <person name="Grigoriev I.V."/>
        </authorList>
    </citation>
    <scope>NUCLEOTIDE SEQUENCE [LARGE SCALE GENOMIC DNA]</scope>
    <source>
        <strain evidence="18">RSA 1356</strain>
    </source>
</reference>
<dbReference type="Pfam" id="PF00583">
    <property type="entry name" value="Acetyltransf_1"/>
    <property type="match status" value="1"/>
</dbReference>
<dbReference type="Proteomes" id="UP000271241">
    <property type="component" value="Unassembled WGS sequence"/>
</dbReference>
<keyword evidence="11" id="KW-0963">Cytoplasm</keyword>
<evidence type="ECO:0000256" key="7">
    <source>
        <dbReference type="ARBA" id="ARBA00023204"/>
    </source>
</evidence>
<feature type="site" description="Interaction with histone H4 N-terminus" evidence="14">
    <location>
        <position position="185"/>
    </location>
</feature>
<dbReference type="InterPro" id="IPR037113">
    <property type="entry name" value="Hat1_N_sf"/>
</dbReference>
<keyword evidence="6" id="KW-0227">DNA damage</keyword>
<comment type="similarity">
    <text evidence="2 11">Belongs to the HAT1 family.</text>
</comment>
<dbReference type="GO" id="GO:0000781">
    <property type="term" value="C:chromosome, telomeric region"/>
    <property type="evidence" value="ECO:0007669"/>
    <property type="project" value="GOC"/>
</dbReference>
<dbReference type="Gene3D" id="3.90.360.10">
    <property type="entry name" value="Histone acetyl transferase 1 (HAT1), N-terminal domain"/>
    <property type="match status" value="1"/>
</dbReference>
<feature type="binding site" evidence="13">
    <location>
        <begin position="234"/>
        <end position="240"/>
    </location>
    <ligand>
        <name>acetyl-CoA</name>
        <dbReference type="ChEBI" id="CHEBI:57288"/>
    </ligand>
</feature>
<sequence>MNTATFAKAIDTTEWVCSSNEAVQLRLVADEYDLSSSADDFGPEFTYPIFGEKEQVYGYRDLHINLYFSANSLYLYVDIAHAGTIDARIGEADNVEKLLAEFLPSDTAYTRDVKVFKKQLERDALEFSPAGELVHEYSAGSDEQTFQVYSGRFDTPEMREHYERIRLFPVFYIEGATFIDEEPRWEIVTLYEKTTREGRTQYRFIGVCTMYHFFCYPDHERVRISQFLILPPYQGQGHGSRLYNTICDRLRADSKVIEITVEDPSESFSDMRDKNDLRRLMRDSLLSNAEAPVARSVIEKLRKEHKLSKRQVERCVEMALLRRVPLRDERRFRPYRLQVKKRLYQFNRDALATLEKKERQEKLQETFEGVIEDYRRILDAVQANNASAAADA</sequence>
<evidence type="ECO:0000256" key="9">
    <source>
        <dbReference type="ARBA" id="ARBA00023315"/>
    </source>
</evidence>
<dbReference type="Gene3D" id="1.10.10.390">
    <property type="match status" value="1"/>
</dbReference>
<evidence type="ECO:0000259" key="16">
    <source>
        <dbReference type="Pfam" id="PF10394"/>
    </source>
</evidence>
<dbReference type="SUPFAM" id="SSF55729">
    <property type="entry name" value="Acyl-CoA N-acyltransferases (Nat)"/>
    <property type="match status" value="1"/>
</dbReference>
<evidence type="ECO:0000256" key="4">
    <source>
        <dbReference type="ARBA" id="ARBA00021268"/>
    </source>
</evidence>
<dbReference type="InterPro" id="IPR013523">
    <property type="entry name" value="Hist_AcTrfase_HAT1_C"/>
</dbReference>
<evidence type="ECO:0000256" key="11">
    <source>
        <dbReference type="PIRNR" id="PIRNR038084"/>
    </source>
</evidence>
<feature type="region of interest" description="Interaction with histone H4 N-terminus" evidence="13">
    <location>
        <begin position="211"/>
        <end position="213"/>
    </location>
</feature>
<comment type="catalytic activity">
    <reaction evidence="10 11">
        <text>L-lysyl-[protein] + acetyl-CoA = N(6)-acetyl-L-lysyl-[protein] + CoA + H(+)</text>
        <dbReference type="Rhea" id="RHEA:45948"/>
        <dbReference type="Rhea" id="RHEA-COMP:9752"/>
        <dbReference type="Rhea" id="RHEA-COMP:10731"/>
        <dbReference type="ChEBI" id="CHEBI:15378"/>
        <dbReference type="ChEBI" id="CHEBI:29969"/>
        <dbReference type="ChEBI" id="CHEBI:57287"/>
        <dbReference type="ChEBI" id="CHEBI:57288"/>
        <dbReference type="ChEBI" id="CHEBI:61930"/>
        <dbReference type="EC" id="2.3.1.48"/>
    </reaction>
</comment>
<evidence type="ECO:0000313" key="18">
    <source>
        <dbReference type="Proteomes" id="UP000271241"/>
    </source>
</evidence>
<evidence type="ECO:0000256" key="10">
    <source>
        <dbReference type="ARBA" id="ARBA00048017"/>
    </source>
</evidence>
<dbReference type="PIRSF" id="PIRSF038084">
    <property type="entry name" value="HAT-B_cat"/>
    <property type="match status" value="1"/>
</dbReference>
<dbReference type="AlphaFoldDB" id="A0A4P9XW17"/>
<dbReference type="EMBL" id="KZ992488">
    <property type="protein sequence ID" value="RKP09791.1"/>
    <property type="molecule type" value="Genomic_DNA"/>
</dbReference>
<dbReference type="GO" id="GO:0042393">
    <property type="term" value="F:histone binding"/>
    <property type="evidence" value="ECO:0007669"/>
    <property type="project" value="InterPro"/>
</dbReference>
<feature type="domain" description="Histone acetyl transferase HAT1 N-terminal" evidence="16">
    <location>
        <begin position="15"/>
        <end position="174"/>
    </location>
</feature>
<comment type="subcellular location">
    <subcellularLocation>
        <location evidence="11">Cytoplasm</location>
    </subcellularLocation>
    <subcellularLocation>
        <location evidence="1 11">Nucleus</location>
    </subcellularLocation>
</comment>
<feature type="domain" description="N-acetyltransferase" evidence="15">
    <location>
        <begin position="204"/>
        <end position="263"/>
    </location>
</feature>
<evidence type="ECO:0000256" key="14">
    <source>
        <dbReference type="PIRSR" id="PIRSR038084-3"/>
    </source>
</evidence>
<evidence type="ECO:0000256" key="13">
    <source>
        <dbReference type="PIRSR" id="PIRSR038084-2"/>
    </source>
</evidence>
<dbReference type="EC" id="2.3.1.48" evidence="3 11"/>
<dbReference type="Gene3D" id="3.40.630.30">
    <property type="match status" value="1"/>
</dbReference>
<proteinExistence type="inferred from homology"/>
<dbReference type="GO" id="GO:0005634">
    <property type="term" value="C:nucleus"/>
    <property type="evidence" value="ECO:0007669"/>
    <property type="project" value="UniProtKB-SubCell"/>
</dbReference>
<dbReference type="GO" id="GO:0004402">
    <property type="term" value="F:histone acetyltransferase activity"/>
    <property type="evidence" value="ECO:0007669"/>
    <property type="project" value="UniProtKB-UniRule"/>
</dbReference>
<dbReference type="InterPro" id="IPR000182">
    <property type="entry name" value="GNAT_dom"/>
</dbReference>
<dbReference type="GO" id="GO:0005737">
    <property type="term" value="C:cytoplasm"/>
    <property type="evidence" value="ECO:0007669"/>
    <property type="project" value="UniProtKB-SubCell"/>
</dbReference>
<dbReference type="OrthoDB" id="10253098at2759"/>
<dbReference type="Pfam" id="PF10394">
    <property type="entry name" value="Hat1_N"/>
    <property type="match status" value="1"/>
</dbReference>
<evidence type="ECO:0000259" key="15">
    <source>
        <dbReference type="Pfam" id="PF00583"/>
    </source>
</evidence>
<evidence type="ECO:0000256" key="5">
    <source>
        <dbReference type="ARBA" id="ARBA00022679"/>
    </source>
</evidence>
<evidence type="ECO:0000256" key="8">
    <source>
        <dbReference type="ARBA" id="ARBA00023242"/>
    </source>
</evidence>
<name>A0A4P9XW17_9FUNG</name>
<organism evidence="17 18">
    <name type="scientific">Thamnocephalis sphaerospora</name>
    <dbReference type="NCBI Taxonomy" id="78915"/>
    <lineage>
        <taxon>Eukaryota</taxon>
        <taxon>Fungi</taxon>
        <taxon>Fungi incertae sedis</taxon>
        <taxon>Zoopagomycota</taxon>
        <taxon>Zoopagomycotina</taxon>
        <taxon>Zoopagomycetes</taxon>
        <taxon>Zoopagales</taxon>
        <taxon>Sigmoideomycetaceae</taxon>
        <taxon>Thamnocephalis</taxon>
    </lineage>
</organism>
<evidence type="ECO:0000256" key="2">
    <source>
        <dbReference type="ARBA" id="ARBA00010543"/>
    </source>
</evidence>
<feature type="active site" description="Proton donor/acceptor" evidence="12">
    <location>
        <position position="262"/>
    </location>
</feature>
<evidence type="ECO:0000256" key="6">
    <source>
        <dbReference type="ARBA" id="ARBA00022763"/>
    </source>
</evidence>
<evidence type="ECO:0000256" key="12">
    <source>
        <dbReference type="PIRSR" id="PIRSR038084-1"/>
    </source>
</evidence>
<protein>
    <recommendedName>
        <fullName evidence="4 11">Histone acetyltransferase type B catalytic subunit</fullName>
        <ecNumber evidence="3 11">2.3.1.48</ecNumber>
    </recommendedName>
</protein>